<sequence>MEATVVESEEEQTSCQVVVYNSIKRKVPIRVKSSLEHSREYVLLQDVQDHFSGVTSFTLEGEPLPFLLNNSGHRMEPWQINAHRYHEIEAQLPEQSSAEASNTSIDNSSLVILWKNIEKRLDTIEARLDTIEIRIEDVRITVIERTNNIMNLNTELVENSMPRFFFVVKEPGKIGITRRHFRLHFLCECKEQDGMHEIAHEGYEIKKPREFFIKYGSYLRKLIKIVRGTVLIGGIIIPTLAQVASNISIPDVLCEGNLWDAMNTVTDVMDANLLPSDTTTMEYGKTSLGAGIAGAQLRDLAFLLYDTDPRQSLGNLNRITDADGHVRWVCMQHLNTSYGNEQQSAFIRRIETIQGKFDSAKERVIFDSNQNSIDILEFCTIIQNGMRIKEVHFCNFYFKSDDFVKLMETLKNSLIHNLTLNNVTVSHWKPLKVAQSLQSLLKKPQFWILYVVKKDNCDQLINYIISNKTNMFFISQKSGNSYLQIIPASDYEWKPIPNFESIDLISNRELRVYDMFIEPATLKIISNALNSSVHITRISFKKIDFTVNYEQNSIGNFAKALWTNTSVSWLLFEECDIKMDGILAFVTMLKHNKNLRDFTICKQKLPLPVIEELCSSLEVNTKLTMLNLAHDQLTPKLAVLIGNACISHPIFTNLDISYNNIGNEGIIHICKSLENSTTLETLSLSNEKFNEQAIQSVAGLIMKNRTLRTLVLLGESTEDAGLKFLLDALKQNEKIDNITLSANGWSGAANTQFNTYKKIIFR</sequence>
<dbReference type="Proteomes" id="UP000663845">
    <property type="component" value="Unassembled WGS sequence"/>
</dbReference>
<organism evidence="2 3">
    <name type="scientific">Adineta steineri</name>
    <dbReference type="NCBI Taxonomy" id="433720"/>
    <lineage>
        <taxon>Eukaryota</taxon>
        <taxon>Metazoa</taxon>
        <taxon>Spiralia</taxon>
        <taxon>Gnathifera</taxon>
        <taxon>Rotifera</taxon>
        <taxon>Eurotatoria</taxon>
        <taxon>Bdelloidea</taxon>
        <taxon>Adinetida</taxon>
        <taxon>Adinetidae</taxon>
        <taxon>Adineta</taxon>
    </lineage>
</organism>
<dbReference type="AlphaFoldDB" id="A0A815FJS7"/>
<dbReference type="InterPro" id="IPR032675">
    <property type="entry name" value="LRR_dom_sf"/>
</dbReference>
<evidence type="ECO:0000313" key="3">
    <source>
        <dbReference type="Proteomes" id="UP000663845"/>
    </source>
</evidence>
<dbReference type="EMBL" id="CAJNOG010000627">
    <property type="protein sequence ID" value="CAF1319873.1"/>
    <property type="molecule type" value="Genomic_DNA"/>
</dbReference>
<evidence type="ECO:0000313" key="2">
    <source>
        <dbReference type="EMBL" id="CAF1319873.1"/>
    </source>
</evidence>
<evidence type="ECO:0000256" key="1">
    <source>
        <dbReference type="SAM" id="Coils"/>
    </source>
</evidence>
<protein>
    <submittedName>
        <fullName evidence="2">Uncharacterized protein</fullName>
    </submittedName>
</protein>
<reference evidence="2" key="1">
    <citation type="submission" date="2021-02" db="EMBL/GenBank/DDBJ databases">
        <authorList>
            <person name="Nowell W R."/>
        </authorList>
    </citation>
    <scope>NUCLEOTIDE SEQUENCE</scope>
</reference>
<keyword evidence="1" id="KW-0175">Coiled coil</keyword>
<proteinExistence type="predicted"/>
<comment type="caution">
    <text evidence="2">The sequence shown here is derived from an EMBL/GenBank/DDBJ whole genome shotgun (WGS) entry which is preliminary data.</text>
</comment>
<dbReference type="Gene3D" id="3.80.10.10">
    <property type="entry name" value="Ribonuclease Inhibitor"/>
    <property type="match status" value="2"/>
</dbReference>
<feature type="coiled-coil region" evidence="1">
    <location>
        <begin position="114"/>
        <end position="141"/>
    </location>
</feature>
<name>A0A815FJS7_9BILA</name>
<dbReference type="SMART" id="SM00368">
    <property type="entry name" value="LRR_RI"/>
    <property type="match status" value="4"/>
</dbReference>
<accession>A0A815FJS7</accession>
<dbReference type="PANTHER" id="PTHR47679:SF2">
    <property type="entry name" value="C-TERMINAL OF ROC (COR) DOMAIN-CONTAINING PROTEIN"/>
    <property type="match status" value="1"/>
</dbReference>
<dbReference type="SUPFAM" id="SSF52047">
    <property type="entry name" value="RNI-like"/>
    <property type="match status" value="1"/>
</dbReference>
<dbReference type="PANTHER" id="PTHR47679">
    <property type="entry name" value="PROTEIN TORNADO 1"/>
    <property type="match status" value="1"/>
</dbReference>
<gene>
    <name evidence="2" type="ORF">JYZ213_LOCUS33340</name>
</gene>